<keyword evidence="2" id="KW-1133">Transmembrane helix</keyword>
<dbReference type="InterPro" id="IPR050300">
    <property type="entry name" value="GDXG_lipolytic_enzyme"/>
</dbReference>
<dbReference type="GO" id="GO:0016787">
    <property type="term" value="F:hydrolase activity"/>
    <property type="evidence" value="ECO:0007669"/>
    <property type="project" value="UniProtKB-KW"/>
</dbReference>
<dbReference type="PANTHER" id="PTHR48081">
    <property type="entry name" value="AB HYDROLASE SUPERFAMILY PROTEIN C4A8.06C"/>
    <property type="match status" value="1"/>
</dbReference>
<comment type="caution">
    <text evidence="4">The sequence shown here is derived from an EMBL/GenBank/DDBJ whole genome shotgun (WGS) entry which is preliminary data.</text>
</comment>
<dbReference type="Proteomes" id="UP001165368">
    <property type="component" value="Unassembled WGS sequence"/>
</dbReference>
<dbReference type="Gene3D" id="3.40.50.1820">
    <property type="entry name" value="alpha/beta hydrolase"/>
    <property type="match status" value="1"/>
</dbReference>
<organism evidence="4 5">
    <name type="scientific">Arthrobacter hankyongi</name>
    <dbReference type="NCBI Taxonomy" id="2904801"/>
    <lineage>
        <taxon>Bacteria</taxon>
        <taxon>Bacillati</taxon>
        <taxon>Actinomycetota</taxon>
        <taxon>Actinomycetes</taxon>
        <taxon>Micrococcales</taxon>
        <taxon>Micrococcaceae</taxon>
        <taxon>Arthrobacter</taxon>
    </lineage>
</organism>
<dbReference type="SUPFAM" id="SSF53474">
    <property type="entry name" value="alpha/beta-Hydrolases"/>
    <property type="match status" value="1"/>
</dbReference>
<accession>A0ABS9L4E6</accession>
<dbReference type="InterPro" id="IPR013094">
    <property type="entry name" value="AB_hydrolase_3"/>
</dbReference>
<evidence type="ECO:0000313" key="4">
    <source>
        <dbReference type="EMBL" id="MCG2621367.1"/>
    </source>
</evidence>
<sequence length="349" mass="37807">MAQVLPGGQAFTGSPEPARIAPAAAAGAVAATLAASTVLWFLNSPRPATWLIRRLGSAGTRRLAQAMARHVPDGVSEVLDLQYLADHQLTYLDVFFPSGVQHQAQRLPTIVWVHGGAWIAGSKSDVANYLRVLASSGFTVVGVGYSLAHEYRYPEPVRQTAAALQYLQENAERLHVDPDRFVLAGDSAGAQIASQLALVVSDPAYAERLGIAAPIARDRLRAALLYCGAYDLSLINAAGAARRRYEHSVLWSYTGFRNYSELPYIGLASVSRHVGRDFPPSFVAAGNADPMLAHSVGFADVLAAAGVETDTFFPRSERGLPHEFQFHLEEEAAWTALTRSIEFLRRHTD</sequence>
<evidence type="ECO:0000256" key="1">
    <source>
        <dbReference type="ARBA" id="ARBA00022801"/>
    </source>
</evidence>
<gene>
    <name evidence="4" type="ORF">LVY72_05490</name>
</gene>
<keyword evidence="5" id="KW-1185">Reference proteome</keyword>
<feature type="transmembrane region" description="Helical" evidence="2">
    <location>
        <begin position="20"/>
        <end position="42"/>
    </location>
</feature>
<keyword evidence="2" id="KW-0472">Membrane</keyword>
<evidence type="ECO:0000256" key="2">
    <source>
        <dbReference type="SAM" id="Phobius"/>
    </source>
</evidence>
<protein>
    <submittedName>
        <fullName evidence="4">Alpha/beta hydrolase</fullName>
    </submittedName>
</protein>
<keyword evidence="2" id="KW-0812">Transmembrane</keyword>
<feature type="domain" description="Alpha/beta hydrolase fold-3" evidence="3">
    <location>
        <begin position="110"/>
        <end position="324"/>
    </location>
</feature>
<dbReference type="EMBL" id="JAKLTQ010000002">
    <property type="protein sequence ID" value="MCG2621367.1"/>
    <property type="molecule type" value="Genomic_DNA"/>
</dbReference>
<dbReference type="InterPro" id="IPR029058">
    <property type="entry name" value="AB_hydrolase_fold"/>
</dbReference>
<dbReference type="Pfam" id="PF07859">
    <property type="entry name" value="Abhydrolase_3"/>
    <property type="match status" value="1"/>
</dbReference>
<evidence type="ECO:0000313" key="5">
    <source>
        <dbReference type="Proteomes" id="UP001165368"/>
    </source>
</evidence>
<proteinExistence type="predicted"/>
<keyword evidence="1 4" id="KW-0378">Hydrolase</keyword>
<name>A0ABS9L4E6_9MICC</name>
<evidence type="ECO:0000259" key="3">
    <source>
        <dbReference type="Pfam" id="PF07859"/>
    </source>
</evidence>
<dbReference type="RefSeq" id="WP_237818502.1">
    <property type="nucleotide sequence ID" value="NZ_JAKLTQ010000002.1"/>
</dbReference>
<reference evidence="4" key="1">
    <citation type="submission" date="2022-01" db="EMBL/GenBank/DDBJ databases">
        <authorList>
            <person name="Jo J.-H."/>
            <person name="Im W.-T."/>
        </authorList>
    </citation>
    <scope>NUCLEOTIDE SEQUENCE</scope>
    <source>
        <strain evidence="4">I2-34</strain>
    </source>
</reference>